<dbReference type="EMBL" id="ML208323">
    <property type="protein sequence ID" value="TFK69845.1"/>
    <property type="molecule type" value="Genomic_DNA"/>
</dbReference>
<name>A0ACD3AWA9_9AGAR</name>
<organism evidence="1 2">
    <name type="scientific">Pluteus cervinus</name>
    <dbReference type="NCBI Taxonomy" id="181527"/>
    <lineage>
        <taxon>Eukaryota</taxon>
        <taxon>Fungi</taxon>
        <taxon>Dikarya</taxon>
        <taxon>Basidiomycota</taxon>
        <taxon>Agaricomycotina</taxon>
        <taxon>Agaricomycetes</taxon>
        <taxon>Agaricomycetidae</taxon>
        <taxon>Agaricales</taxon>
        <taxon>Pluteineae</taxon>
        <taxon>Pluteaceae</taxon>
        <taxon>Pluteus</taxon>
    </lineage>
</organism>
<gene>
    <name evidence="1" type="ORF">BDN72DRAFT_839893</name>
</gene>
<sequence length="303" mass="34268">MTFCTIRNRKCILFFGGYSAECMRVVSDLIIVDIASSIWWFATIAEGSVAHRMDSVISFMDSKLFVFGGRQAFDDESILNSYSIAEYSDKGWRWGRVDEERECPQLGYGSVAVTFPERNEIMLISGRKKFASPFHINKKNMFVFDVGTYTFRPNSLKGPVPGQLWWYAAYQLRAPGTLQRSASPSPSSREESPLTDLSSPPPSPPPSNPNLPLLVGGWTSRNPNETIPELWECNLEKPSEGMRCLHVREKLAELKLDVQVFIACGRRVFILGYKHPKDHKLGPKYDYPPADAKWNVSVEIVFA</sequence>
<dbReference type="Proteomes" id="UP000308600">
    <property type="component" value="Unassembled WGS sequence"/>
</dbReference>
<evidence type="ECO:0000313" key="2">
    <source>
        <dbReference type="Proteomes" id="UP000308600"/>
    </source>
</evidence>
<keyword evidence="2" id="KW-1185">Reference proteome</keyword>
<accession>A0ACD3AWA9</accession>
<reference evidence="1 2" key="1">
    <citation type="journal article" date="2019" name="Nat. Ecol. Evol.">
        <title>Megaphylogeny resolves global patterns of mushroom evolution.</title>
        <authorList>
            <person name="Varga T."/>
            <person name="Krizsan K."/>
            <person name="Foldi C."/>
            <person name="Dima B."/>
            <person name="Sanchez-Garcia M."/>
            <person name="Sanchez-Ramirez S."/>
            <person name="Szollosi G.J."/>
            <person name="Szarkandi J.G."/>
            <person name="Papp V."/>
            <person name="Albert L."/>
            <person name="Andreopoulos W."/>
            <person name="Angelini C."/>
            <person name="Antonin V."/>
            <person name="Barry K.W."/>
            <person name="Bougher N.L."/>
            <person name="Buchanan P."/>
            <person name="Buyck B."/>
            <person name="Bense V."/>
            <person name="Catcheside P."/>
            <person name="Chovatia M."/>
            <person name="Cooper J."/>
            <person name="Damon W."/>
            <person name="Desjardin D."/>
            <person name="Finy P."/>
            <person name="Geml J."/>
            <person name="Haridas S."/>
            <person name="Hughes K."/>
            <person name="Justo A."/>
            <person name="Karasinski D."/>
            <person name="Kautmanova I."/>
            <person name="Kiss B."/>
            <person name="Kocsube S."/>
            <person name="Kotiranta H."/>
            <person name="LaButti K.M."/>
            <person name="Lechner B.E."/>
            <person name="Liimatainen K."/>
            <person name="Lipzen A."/>
            <person name="Lukacs Z."/>
            <person name="Mihaltcheva S."/>
            <person name="Morgado L.N."/>
            <person name="Niskanen T."/>
            <person name="Noordeloos M.E."/>
            <person name="Ohm R.A."/>
            <person name="Ortiz-Santana B."/>
            <person name="Ovrebo C."/>
            <person name="Racz N."/>
            <person name="Riley R."/>
            <person name="Savchenko A."/>
            <person name="Shiryaev A."/>
            <person name="Soop K."/>
            <person name="Spirin V."/>
            <person name="Szebenyi C."/>
            <person name="Tomsovsky M."/>
            <person name="Tulloss R.E."/>
            <person name="Uehling J."/>
            <person name="Grigoriev I.V."/>
            <person name="Vagvolgyi C."/>
            <person name="Papp T."/>
            <person name="Martin F.M."/>
            <person name="Miettinen O."/>
            <person name="Hibbett D.S."/>
            <person name="Nagy L.G."/>
        </authorList>
    </citation>
    <scope>NUCLEOTIDE SEQUENCE [LARGE SCALE GENOMIC DNA]</scope>
    <source>
        <strain evidence="1 2">NL-1719</strain>
    </source>
</reference>
<proteinExistence type="predicted"/>
<evidence type="ECO:0000313" key="1">
    <source>
        <dbReference type="EMBL" id="TFK69845.1"/>
    </source>
</evidence>
<protein>
    <submittedName>
        <fullName evidence="1">Uncharacterized protein</fullName>
    </submittedName>
</protein>